<dbReference type="Proteomes" id="UP001354709">
    <property type="component" value="Unassembled WGS sequence"/>
</dbReference>
<evidence type="ECO:0008006" key="4">
    <source>
        <dbReference type="Google" id="ProtNLM"/>
    </source>
</evidence>
<gene>
    <name evidence="2" type="ORF">V2J94_41970</name>
</gene>
<dbReference type="RefSeq" id="WP_330815641.1">
    <property type="nucleotide sequence ID" value="NZ_JAZBJO010000046.1"/>
</dbReference>
<proteinExistence type="predicted"/>
<accession>A0ABU7QAA6</accession>
<organism evidence="2 3">
    <name type="scientific">Streptomyces asiaticus subsp. ignotus</name>
    <dbReference type="NCBI Taxonomy" id="3098222"/>
    <lineage>
        <taxon>Bacteria</taxon>
        <taxon>Bacillati</taxon>
        <taxon>Actinomycetota</taxon>
        <taxon>Actinomycetes</taxon>
        <taxon>Kitasatosporales</taxon>
        <taxon>Streptomycetaceae</taxon>
        <taxon>Streptomyces</taxon>
        <taxon>Streptomyces violaceusniger group</taxon>
    </lineage>
</organism>
<sequence>MESDARNMVAVPAGSQSWVLGRKRGGRGRRRGRRLALWRAVLTKGLGRLGDPETVPRTDRRWGEQPP</sequence>
<comment type="caution">
    <text evidence="2">The sequence shown here is derived from an EMBL/GenBank/DDBJ whole genome shotgun (WGS) entry which is preliminary data.</text>
</comment>
<feature type="region of interest" description="Disordered" evidence="1">
    <location>
        <begin position="47"/>
        <end position="67"/>
    </location>
</feature>
<keyword evidence="3" id="KW-1185">Reference proteome</keyword>
<evidence type="ECO:0000256" key="1">
    <source>
        <dbReference type="SAM" id="MobiDB-lite"/>
    </source>
</evidence>
<evidence type="ECO:0000313" key="2">
    <source>
        <dbReference type="EMBL" id="MEE4598337.1"/>
    </source>
</evidence>
<reference evidence="2 3" key="1">
    <citation type="submission" date="2023-11" db="EMBL/GenBank/DDBJ databases">
        <title>30 novel species of actinomycetes from the DSMZ collection.</title>
        <authorList>
            <person name="Nouioui I."/>
        </authorList>
    </citation>
    <scope>NUCLEOTIDE SEQUENCE [LARGE SCALE GENOMIC DNA]</scope>
    <source>
        <strain evidence="2 3">DSM 41524</strain>
    </source>
</reference>
<name>A0ABU7QAA6_9ACTN</name>
<dbReference type="EMBL" id="JAZBJO010000046">
    <property type="protein sequence ID" value="MEE4598337.1"/>
    <property type="molecule type" value="Genomic_DNA"/>
</dbReference>
<evidence type="ECO:0000313" key="3">
    <source>
        <dbReference type="Proteomes" id="UP001354709"/>
    </source>
</evidence>
<protein>
    <recommendedName>
        <fullName evidence="4">Transposase</fullName>
    </recommendedName>
</protein>
<feature type="compositionally biased region" description="Basic and acidic residues" evidence="1">
    <location>
        <begin position="50"/>
        <end position="67"/>
    </location>
</feature>